<comment type="similarity">
    <text evidence="2 7">Belongs to the COBRA family.</text>
</comment>
<dbReference type="InterPro" id="IPR006918">
    <property type="entry name" value="COBRA_pln"/>
</dbReference>
<evidence type="ECO:0000256" key="5">
    <source>
        <dbReference type="ARBA" id="ARBA00023180"/>
    </source>
</evidence>
<keyword evidence="3" id="KW-0336">GPI-anchor</keyword>
<dbReference type="PANTHER" id="PTHR31673:SF41">
    <property type="entry name" value="COBRA-LIKE PROTEIN"/>
    <property type="match status" value="1"/>
</dbReference>
<evidence type="ECO:0000256" key="1">
    <source>
        <dbReference type="ARBA" id="ARBA00004609"/>
    </source>
</evidence>
<dbReference type="GO" id="GO:0005886">
    <property type="term" value="C:plasma membrane"/>
    <property type="evidence" value="ECO:0007669"/>
    <property type="project" value="UniProtKB-SubCell"/>
</dbReference>
<accession>A0A2Z7DCA2</accession>
<dbReference type="InterPro" id="IPR056900">
    <property type="entry name" value="COB_C"/>
</dbReference>
<dbReference type="GO" id="GO:0010215">
    <property type="term" value="P:cellulose microfibril organization"/>
    <property type="evidence" value="ECO:0007669"/>
    <property type="project" value="InterPro"/>
</dbReference>
<keyword evidence="4" id="KW-0732">Signal</keyword>
<feature type="domain" description="COBRA C-terminal" evidence="8">
    <location>
        <begin position="213"/>
        <end position="407"/>
    </location>
</feature>
<evidence type="ECO:0000259" key="8">
    <source>
        <dbReference type="Pfam" id="PF25079"/>
    </source>
</evidence>
<sequence>MVQKNKSLARWPIPVECYDPLDPNGNITVTFDTLKYTHDGYVARVTIQNYYQYRHVEEPGWKLGWTWAKNEVIWSMAGAFAIQQGNCSSFKYNVPHSCKRNPVIVDLMSDAMAQNRFDGCCRGGILSSWAINPSASYSSFEVTVGNVDENSTGYKPLNLTLAAPGPGYTCGPVVDSSPTVYSVIGGRREEQVSRTWISTCTFSRYIVSKTPICCVSLSTFYNPKITSCPSCSCGCRVADPLAISCLSLYTYGLLSEGVFPSNFADINLIHCTDHMCPLRVHWHIMNIYTSQWRVKLTVSNFNYGKNYSEWNVLVQHPGFGQPSSAFSFNSTIISTVGVPEDIALFWGKAFRNMNLLKADEGGVGSVTTEIILEKDSNSFTLSNGWGFPRTVYFNGESCRMPPPDAFPVLPNSSLNPEPPNSQFLLMFSLYLLYNVFSVF</sequence>
<dbReference type="Proteomes" id="UP000250235">
    <property type="component" value="Unassembled WGS sequence"/>
</dbReference>
<evidence type="ECO:0000313" key="9">
    <source>
        <dbReference type="EMBL" id="KZV54926.1"/>
    </source>
</evidence>
<proteinExistence type="inferred from homology"/>
<organism evidence="9 10">
    <name type="scientific">Dorcoceras hygrometricum</name>
    <dbReference type="NCBI Taxonomy" id="472368"/>
    <lineage>
        <taxon>Eukaryota</taxon>
        <taxon>Viridiplantae</taxon>
        <taxon>Streptophyta</taxon>
        <taxon>Embryophyta</taxon>
        <taxon>Tracheophyta</taxon>
        <taxon>Spermatophyta</taxon>
        <taxon>Magnoliopsida</taxon>
        <taxon>eudicotyledons</taxon>
        <taxon>Gunneridae</taxon>
        <taxon>Pentapetalae</taxon>
        <taxon>asterids</taxon>
        <taxon>lamiids</taxon>
        <taxon>Lamiales</taxon>
        <taxon>Gesneriaceae</taxon>
        <taxon>Didymocarpoideae</taxon>
        <taxon>Trichosporeae</taxon>
        <taxon>Loxocarpinae</taxon>
        <taxon>Dorcoceras</taxon>
    </lineage>
</organism>
<evidence type="ECO:0000256" key="6">
    <source>
        <dbReference type="ARBA" id="ARBA00023288"/>
    </source>
</evidence>
<dbReference type="Pfam" id="PF25079">
    <property type="entry name" value="COB_C"/>
    <property type="match status" value="1"/>
</dbReference>
<comment type="subcellular location">
    <subcellularLocation>
        <location evidence="1">Cell membrane</location>
        <topology evidence="1">Lipid-anchor</topology>
        <topology evidence="1">GPI-anchor</topology>
    </subcellularLocation>
</comment>
<dbReference type="GO" id="GO:0098552">
    <property type="term" value="C:side of membrane"/>
    <property type="evidence" value="ECO:0007669"/>
    <property type="project" value="UniProtKB-KW"/>
</dbReference>
<keyword evidence="3" id="KW-0472">Membrane</keyword>
<evidence type="ECO:0000256" key="3">
    <source>
        <dbReference type="ARBA" id="ARBA00022622"/>
    </source>
</evidence>
<evidence type="ECO:0000256" key="7">
    <source>
        <dbReference type="PIRNR" id="PIRNR038122"/>
    </source>
</evidence>
<keyword evidence="10" id="KW-1185">Reference proteome</keyword>
<keyword evidence="5" id="KW-0325">Glycoprotein</keyword>
<evidence type="ECO:0000256" key="2">
    <source>
        <dbReference type="ARBA" id="ARBA00005507"/>
    </source>
</evidence>
<dbReference type="Pfam" id="PF04833">
    <property type="entry name" value="COBRA"/>
    <property type="match status" value="1"/>
</dbReference>
<dbReference type="EMBL" id="KQ989069">
    <property type="protein sequence ID" value="KZV54926.1"/>
    <property type="molecule type" value="Genomic_DNA"/>
</dbReference>
<name>A0A2Z7DCA2_9LAMI</name>
<evidence type="ECO:0000256" key="4">
    <source>
        <dbReference type="ARBA" id="ARBA00022729"/>
    </source>
</evidence>
<dbReference type="PIRSF" id="PIRSF038122">
    <property type="entry name" value="COBRA"/>
    <property type="match status" value="1"/>
</dbReference>
<evidence type="ECO:0000313" key="10">
    <source>
        <dbReference type="Proteomes" id="UP000250235"/>
    </source>
</evidence>
<dbReference type="GO" id="GO:0052324">
    <property type="term" value="P:plant-type cell wall cellulose biosynthetic process"/>
    <property type="evidence" value="ECO:0007669"/>
    <property type="project" value="TreeGrafter"/>
</dbReference>
<dbReference type="AlphaFoldDB" id="A0A2Z7DCA2"/>
<dbReference type="OrthoDB" id="1554693at2759"/>
<protein>
    <recommendedName>
        <fullName evidence="7">COBRA-like protein</fullName>
    </recommendedName>
</protein>
<keyword evidence="6" id="KW-0449">Lipoprotein</keyword>
<reference evidence="9 10" key="1">
    <citation type="journal article" date="2015" name="Proc. Natl. Acad. Sci. U.S.A.">
        <title>The resurrection genome of Boea hygrometrica: A blueprint for survival of dehydration.</title>
        <authorList>
            <person name="Xiao L."/>
            <person name="Yang G."/>
            <person name="Zhang L."/>
            <person name="Yang X."/>
            <person name="Zhao S."/>
            <person name="Ji Z."/>
            <person name="Zhou Q."/>
            <person name="Hu M."/>
            <person name="Wang Y."/>
            <person name="Chen M."/>
            <person name="Xu Y."/>
            <person name="Jin H."/>
            <person name="Xiao X."/>
            <person name="Hu G."/>
            <person name="Bao F."/>
            <person name="Hu Y."/>
            <person name="Wan P."/>
            <person name="Li L."/>
            <person name="Deng X."/>
            <person name="Kuang T."/>
            <person name="Xiang C."/>
            <person name="Zhu J.K."/>
            <person name="Oliver M.J."/>
            <person name="He Y."/>
        </authorList>
    </citation>
    <scope>NUCLEOTIDE SEQUENCE [LARGE SCALE GENOMIC DNA]</scope>
    <source>
        <strain evidence="10">cv. XS01</strain>
    </source>
</reference>
<gene>
    <name evidence="9" type="ORF">F511_11933</name>
</gene>
<dbReference type="PANTHER" id="PTHR31673">
    <property type="entry name" value="PROTEIN COBRA"/>
    <property type="match status" value="1"/>
</dbReference>